<feature type="transmembrane region" description="Helical" evidence="5">
    <location>
        <begin position="92"/>
        <end position="114"/>
    </location>
</feature>
<dbReference type="EMBL" id="UINC01103331">
    <property type="protein sequence ID" value="SVC65627.1"/>
    <property type="molecule type" value="Genomic_DNA"/>
</dbReference>
<evidence type="ECO:0000256" key="4">
    <source>
        <dbReference type="ARBA" id="ARBA00023136"/>
    </source>
</evidence>
<keyword evidence="2 5" id="KW-0812">Transmembrane</keyword>
<sequence length="271" mass="30796">MVFDPRTKIVLLATIGVLMVLLDSPIMLSFCFFFVFGLAVTSVRSWKKIGVFTGILVIGTWATIYSQAIFYDRFPRTILFTLVGNVHFYREGLVHGIIQSLRFSASISVGYYVISTTQARDLLVGLIKLRVPYGLAFMTTVAVQYVPLVISDAKIVIQSQKLRGFRYFRLNILRTFAGFLNAVRPILTNNIRRATNLSQVIECRGFSVDGTNRHTTLRGLSFNRIDVVFILIQFILVISVVMLKILYSLYVNGVFFASWLRPVYTFTKEVL</sequence>
<keyword evidence="3 5" id="KW-1133">Transmembrane helix</keyword>
<proteinExistence type="predicted"/>
<protein>
    <submittedName>
        <fullName evidence="6">Uncharacterized protein</fullName>
    </submittedName>
</protein>
<reference evidence="6" key="1">
    <citation type="submission" date="2018-05" db="EMBL/GenBank/DDBJ databases">
        <authorList>
            <person name="Lanie J.A."/>
            <person name="Ng W.-L."/>
            <person name="Kazmierczak K.M."/>
            <person name="Andrzejewski T.M."/>
            <person name="Davidsen T.M."/>
            <person name="Wayne K.J."/>
            <person name="Tettelin H."/>
            <person name="Glass J.I."/>
            <person name="Rusch D."/>
            <person name="Podicherti R."/>
            <person name="Tsui H.-C.T."/>
            <person name="Winkler M.E."/>
        </authorList>
    </citation>
    <scope>NUCLEOTIDE SEQUENCE</scope>
</reference>
<organism evidence="6">
    <name type="scientific">marine metagenome</name>
    <dbReference type="NCBI Taxonomy" id="408172"/>
    <lineage>
        <taxon>unclassified sequences</taxon>
        <taxon>metagenomes</taxon>
        <taxon>ecological metagenomes</taxon>
    </lineage>
</organism>
<evidence type="ECO:0000256" key="3">
    <source>
        <dbReference type="ARBA" id="ARBA00022989"/>
    </source>
</evidence>
<dbReference type="InterPro" id="IPR003339">
    <property type="entry name" value="ABC/ECF_trnsptr_transmembrane"/>
</dbReference>
<evidence type="ECO:0000256" key="2">
    <source>
        <dbReference type="ARBA" id="ARBA00022692"/>
    </source>
</evidence>
<dbReference type="CDD" id="cd16914">
    <property type="entry name" value="EcfT"/>
    <property type="match status" value="1"/>
</dbReference>
<feature type="transmembrane region" description="Helical" evidence="5">
    <location>
        <begin position="49"/>
        <end position="71"/>
    </location>
</feature>
<dbReference type="AlphaFoldDB" id="A0A382NYT4"/>
<feature type="transmembrane region" description="Helical" evidence="5">
    <location>
        <begin position="134"/>
        <end position="157"/>
    </location>
</feature>
<feature type="transmembrane region" description="Helical" evidence="5">
    <location>
        <begin position="227"/>
        <end position="250"/>
    </location>
</feature>
<keyword evidence="4 5" id="KW-0472">Membrane</keyword>
<evidence type="ECO:0000313" key="6">
    <source>
        <dbReference type="EMBL" id="SVC65627.1"/>
    </source>
</evidence>
<comment type="subcellular location">
    <subcellularLocation>
        <location evidence="1">Membrane</location>
        <topology evidence="1">Multi-pass membrane protein</topology>
    </subcellularLocation>
</comment>
<evidence type="ECO:0000256" key="5">
    <source>
        <dbReference type="SAM" id="Phobius"/>
    </source>
</evidence>
<dbReference type="GO" id="GO:0005886">
    <property type="term" value="C:plasma membrane"/>
    <property type="evidence" value="ECO:0007669"/>
    <property type="project" value="TreeGrafter"/>
</dbReference>
<name>A0A382NYT4_9ZZZZ</name>
<dbReference type="PANTHER" id="PTHR33514">
    <property type="entry name" value="PROTEIN ABCI12, CHLOROPLASTIC"/>
    <property type="match status" value="1"/>
</dbReference>
<gene>
    <name evidence="6" type="ORF">METZ01_LOCUS318481</name>
</gene>
<accession>A0A382NYT4</accession>
<feature type="transmembrane region" description="Helical" evidence="5">
    <location>
        <begin position="9"/>
        <end position="37"/>
    </location>
</feature>
<evidence type="ECO:0000256" key="1">
    <source>
        <dbReference type="ARBA" id="ARBA00004141"/>
    </source>
</evidence>
<dbReference type="PANTHER" id="PTHR33514:SF13">
    <property type="entry name" value="PROTEIN ABCI12, CHLOROPLASTIC"/>
    <property type="match status" value="1"/>
</dbReference>
<dbReference type="Pfam" id="PF02361">
    <property type="entry name" value="CbiQ"/>
    <property type="match status" value="1"/>
</dbReference>